<evidence type="ECO:0000313" key="4">
    <source>
        <dbReference type="Proteomes" id="UP000183760"/>
    </source>
</evidence>
<evidence type="ECO:0000313" key="3">
    <source>
        <dbReference type="EMBL" id="SEU40802.1"/>
    </source>
</evidence>
<reference evidence="3 4" key="1">
    <citation type="submission" date="2016-10" db="EMBL/GenBank/DDBJ databases">
        <authorList>
            <person name="Varghese N."/>
            <person name="Submissions S."/>
        </authorList>
    </citation>
    <scope>NUCLEOTIDE SEQUENCE [LARGE SCALE GENOMIC DNA]</scope>
    <source>
        <strain evidence="3 4">DSM 16525</strain>
    </source>
</reference>
<dbReference type="EMBL" id="FOIB01000016">
    <property type="protein sequence ID" value="SEU40802.1"/>
    <property type="molecule type" value="Genomic_DNA"/>
</dbReference>
<dbReference type="RefSeq" id="WP_074959111.1">
    <property type="nucleotide sequence ID" value="NZ_BJXR01000074.1"/>
</dbReference>
<dbReference type="OrthoDB" id="9993090at2"/>
<proteinExistence type="predicted"/>
<accession>A0A511TG17</accession>
<organism evidence="2 5">
    <name type="scientific">Myxococcus fulvus</name>
    <dbReference type="NCBI Taxonomy" id="33"/>
    <lineage>
        <taxon>Bacteria</taxon>
        <taxon>Pseudomonadati</taxon>
        <taxon>Myxococcota</taxon>
        <taxon>Myxococcia</taxon>
        <taxon>Myxococcales</taxon>
        <taxon>Cystobacterineae</taxon>
        <taxon>Myxococcaceae</taxon>
        <taxon>Myxococcus</taxon>
    </lineage>
</organism>
<feature type="region of interest" description="Disordered" evidence="1">
    <location>
        <begin position="67"/>
        <end position="108"/>
    </location>
</feature>
<dbReference type="EMBL" id="BJXR01000074">
    <property type="protein sequence ID" value="GEN13116.1"/>
    <property type="molecule type" value="Genomic_DNA"/>
</dbReference>
<dbReference type="Proteomes" id="UP000183760">
    <property type="component" value="Unassembled WGS sequence"/>
</dbReference>
<dbReference type="Proteomes" id="UP000321514">
    <property type="component" value="Unassembled WGS sequence"/>
</dbReference>
<comment type="caution">
    <text evidence="2">The sequence shown here is derived from an EMBL/GenBank/DDBJ whole genome shotgun (WGS) entry which is preliminary data.</text>
</comment>
<gene>
    <name evidence="2" type="ORF">MFU01_81530</name>
    <name evidence="3" type="ORF">SAMN05443572_1165</name>
</gene>
<keyword evidence="4" id="KW-1185">Reference proteome</keyword>
<sequence>MNPKPPRLLSVSAALMGLLGGAAPSGLLVPGIELQVAQPTWRRRNEEDSRDELLLVVPPTNSQILLAGHRSHRSHSSHRSHYSGSRSRSYGGGYSAPAEEPEPPPKPASVSFVAFPGGRIFVDDKPAGQDVTALMRLAAGKHTVRIENRFLGTTTVEVDLVAGQTGDVTIEW</sequence>
<protein>
    <recommendedName>
        <fullName evidence="6">PEGA domain-containing protein</fullName>
    </recommendedName>
</protein>
<evidence type="ECO:0000313" key="2">
    <source>
        <dbReference type="EMBL" id="GEN13116.1"/>
    </source>
</evidence>
<name>A0A511TG17_MYXFU</name>
<evidence type="ECO:0000256" key="1">
    <source>
        <dbReference type="SAM" id="MobiDB-lite"/>
    </source>
</evidence>
<evidence type="ECO:0000313" key="5">
    <source>
        <dbReference type="Proteomes" id="UP000321514"/>
    </source>
</evidence>
<evidence type="ECO:0008006" key="6">
    <source>
        <dbReference type="Google" id="ProtNLM"/>
    </source>
</evidence>
<reference evidence="2 5" key="2">
    <citation type="submission" date="2019-07" db="EMBL/GenBank/DDBJ databases">
        <title>Whole genome shotgun sequence of Myxococcus fulvus NBRC 100333.</title>
        <authorList>
            <person name="Hosoyama A."/>
            <person name="Uohara A."/>
            <person name="Ohji S."/>
            <person name="Ichikawa N."/>
        </authorList>
    </citation>
    <scope>NUCLEOTIDE SEQUENCE [LARGE SCALE GENOMIC DNA]</scope>
    <source>
        <strain evidence="2 5">NBRC 100333</strain>
    </source>
</reference>
<feature type="compositionally biased region" description="Basic residues" evidence="1">
    <location>
        <begin position="69"/>
        <end position="81"/>
    </location>
</feature>
<dbReference type="STRING" id="1334629.MFUL124B02_41615"/>
<dbReference type="AlphaFoldDB" id="A0A511TG17"/>